<dbReference type="EMBL" id="UINC01169902">
    <property type="protein sequence ID" value="SVD73673.1"/>
    <property type="molecule type" value="Genomic_DNA"/>
</dbReference>
<reference evidence="2" key="1">
    <citation type="submission" date="2018-05" db="EMBL/GenBank/DDBJ databases">
        <authorList>
            <person name="Lanie J.A."/>
            <person name="Ng W.-L."/>
            <person name="Kazmierczak K.M."/>
            <person name="Andrzejewski T.M."/>
            <person name="Davidsen T.M."/>
            <person name="Wayne K.J."/>
            <person name="Tettelin H."/>
            <person name="Glass J.I."/>
            <person name="Rusch D."/>
            <person name="Podicherti R."/>
            <person name="Tsui H.-C.T."/>
            <person name="Winkler M.E."/>
        </authorList>
    </citation>
    <scope>NUCLEOTIDE SEQUENCE</scope>
</reference>
<proteinExistence type="predicted"/>
<organism evidence="2">
    <name type="scientific">marine metagenome</name>
    <dbReference type="NCBI Taxonomy" id="408172"/>
    <lineage>
        <taxon>unclassified sequences</taxon>
        <taxon>metagenomes</taxon>
        <taxon>ecological metagenomes</taxon>
    </lineage>
</organism>
<feature type="region of interest" description="Disordered" evidence="1">
    <location>
        <begin position="1"/>
        <end position="31"/>
    </location>
</feature>
<accession>A0A382XRQ6</accession>
<evidence type="ECO:0000313" key="2">
    <source>
        <dbReference type="EMBL" id="SVD73673.1"/>
    </source>
</evidence>
<sequence>QEASAVAEQQSGDRFPSIPNQVSEPSPSRFM</sequence>
<feature type="non-terminal residue" evidence="2">
    <location>
        <position position="1"/>
    </location>
</feature>
<name>A0A382XRQ6_9ZZZZ</name>
<dbReference type="AlphaFoldDB" id="A0A382XRQ6"/>
<evidence type="ECO:0000256" key="1">
    <source>
        <dbReference type="SAM" id="MobiDB-lite"/>
    </source>
</evidence>
<protein>
    <submittedName>
        <fullName evidence="2">Uncharacterized protein</fullName>
    </submittedName>
</protein>
<gene>
    <name evidence="2" type="ORF">METZ01_LOCUS426527</name>
</gene>